<sequence>MTSVLIGICMIVCAYPIAILIGLIIGIPFVLIGTLSLALAHRIFIGPTEKFDVQSVMNKIRDEAAPLIGRISLFSSVLIGIALIAKGVIE</sequence>
<feature type="transmembrane region" description="Helical" evidence="1">
    <location>
        <begin position="12"/>
        <end position="44"/>
    </location>
</feature>
<feature type="transmembrane region" description="Helical" evidence="1">
    <location>
        <begin position="64"/>
        <end position="85"/>
    </location>
</feature>
<keyword evidence="1" id="KW-1133">Transmembrane helix</keyword>
<proteinExistence type="predicted"/>
<accession>A0A8S5NZE9</accession>
<keyword evidence="1" id="KW-0812">Transmembrane</keyword>
<keyword evidence="1" id="KW-0472">Membrane</keyword>
<dbReference type="EMBL" id="BK015293">
    <property type="protein sequence ID" value="DAD99804.1"/>
    <property type="molecule type" value="Genomic_DNA"/>
</dbReference>
<evidence type="ECO:0000313" key="2">
    <source>
        <dbReference type="EMBL" id="DAD99804.1"/>
    </source>
</evidence>
<reference evidence="2" key="1">
    <citation type="journal article" date="2021" name="Proc. Natl. Acad. Sci. U.S.A.">
        <title>A Catalog of Tens of Thousands of Viruses from Human Metagenomes Reveals Hidden Associations with Chronic Diseases.</title>
        <authorList>
            <person name="Tisza M.J."/>
            <person name="Buck C.B."/>
        </authorList>
    </citation>
    <scope>NUCLEOTIDE SEQUENCE</scope>
    <source>
        <strain evidence="2">Ct16C7</strain>
    </source>
</reference>
<organism evidence="2">
    <name type="scientific">Siphoviridae sp. ct16C7</name>
    <dbReference type="NCBI Taxonomy" id="2825304"/>
    <lineage>
        <taxon>Viruses</taxon>
        <taxon>Duplodnaviria</taxon>
        <taxon>Heunggongvirae</taxon>
        <taxon>Uroviricota</taxon>
        <taxon>Caudoviricetes</taxon>
    </lineage>
</organism>
<name>A0A8S5NZE9_9CAUD</name>
<protein>
    <submittedName>
        <fullName evidence="2">Uncharacterized protein</fullName>
    </submittedName>
</protein>
<evidence type="ECO:0000256" key="1">
    <source>
        <dbReference type="SAM" id="Phobius"/>
    </source>
</evidence>